<dbReference type="RefSeq" id="WP_198684335.1">
    <property type="nucleotide sequence ID" value="NZ_JAEIJD010000001.1"/>
</dbReference>
<evidence type="ECO:0008006" key="3">
    <source>
        <dbReference type="Google" id="ProtNLM"/>
    </source>
</evidence>
<dbReference type="InterPro" id="IPR029044">
    <property type="entry name" value="Nucleotide-diphossugar_trans"/>
</dbReference>
<dbReference type="AlphaFoldDB" id="A0A934M050"/>
<dbReference type="Proteomes" id="UP000613255">
    <property type="component" value="Unassembled WGS sequence"/>
</dbReference>
<reference evidence="1" key="1">
    <citation type="submission" date="2020-12" db="EMBL/GenBank/DDBJ databases">
        <title>Pontibaca salina gen. nov., sp. nov., isolated from marine sediment.</title>
        <authorList>
            <person name="Bo J."/>
            <person name="Wang S."/>
            <person name="Song X."/>
            <person name="Du Z."/>
        </authorList>
    </citation>
    <scope>NUCLEOTIDE SEQUENCE</scope>
    <source>
        <strain evidence="1">S1109L</strain>
    </source>
</reference>
<keyword evidence="2" id="KW-1185">Reference proteome</keyword>
<accession>A0A934M050</accession>
<protein>
    <recommendedName>
        <fullName evidence="3">Glycosyltransferase</fullName>
    </recommendedName>
</protein>
<sequence length="652" mass="72700">MKNLIPELARALADWAAQCRSVSRNEPLTIGGLDRSNSSRALDSMFFVDGIEHISPSGTGPVEFTCFEKLNTGTLRNSFYPEVFLRHSGFEHYRLHLELTGSFALKIKIATPGQPVSTLLEKVLSPKGTDTATGDGTARYGIDIDIDLRRDVPKNARLFWSVTALEDGAMLHNGAWRALAPKSVPGRMLVVLRTFGRTADILAMLESAQRQAATDNGYARMLRNTFFMILDTSTGIEAADYDTLKHLNSLNSFVFRGPNMGGGGNMSQALLALSGAVKASGVDVGELLLLDDDLLISLESLRRHWAGTLMRTDSTIFTLPVFMKSQPRKMWEDGAFWGRFLGRENLPERNAIAPRLLRHNLEFNGFDHLDDMAGAHYPEYCTFIFLSLPYSRFRELGYPAAFFLRGDDIEYSLRNRAEGGRTMSNPNLAVWHEPAHSYAQEYMSIAHGMMINMAYGQEKVDDFLAFFQQRALAHLSVGDACGLELYGSVLRDVLGCNVFLEPGFSDHYLTKLQAFKAFDGLFECIPDEVLNTISQGAAHNGQVVGRFGFLYMPTEGHPDLERVILENPHAETHRVYRPADPQNLIRVNRAASELFCLVDRLAQEFDSVRAHYAARLKATSQQEFWLQEMALSSSPGPKVLHLPLTSQKKVGT</sequence>
<evidence type="ECO:0000313" key="1">
    <source>
        <dbReference type="EMBL" id="MBI6628301.1"/>
    </source>
</evidence>
<comment type="caution">
    <text evidence="1">The sequence shown here is derived from an EMBL/GenBank/DDBJ whole genome shotgun (WGS) entry which is preliminary data.</text>
</comment>
<organism evidence="1 2">
    <name type="scientific">Pontibaca salina</name>
    <dbReference type="NCBI Taxonomy" id="2795731"/>
    <lineage>
        <taxon>Bacteria</taxon>
        <taxon>Pseudomonadati</taxon>
        <taxon>Pseudomonadota</taxon>
        <taxon>Alphaproteobacteria</taxon>
        <taxon>Rhodobacterales</taxon>
        <taxon>Roseobacteraceae</taxon>
        <taxon>Pontibaca</taxon>
    </lineage>
</organism>
<gene>
    <name evidence="1" type="ORF">JAO82_00260</name>
</gene>
<proteinExistence type="predicted"/>
<dbReference type="Gene3D" id="3.90.550.60">
    <property type="match status" value="1"/>
</dbReference>
<dbReference type="SUPFAM" id="SSF53448">
    <property type="entry name" value="Nucleotide-diphospho-sugar transferases"/>
    <property type="match status" value="1"/>
</dbReference>
<dbReference type="EMBL" id="JAEIJD010000001">
    <property type="protein sequence ID" value="MBI6628301.1"/>
    <property type="molecule type" value="Genomic_DNA"/>
</dbReference>
<name>A0A934M050_9RHOB</name>
<evidence type="ECO:0000313" key="2">
    <source>
        <dbReference type="Proteomes" id="UP000613255"/>
    </source>
</evidence>